<gene>
    <name evidence="8" type="ORF">KQI20_11605</name>
</gene>
<dbReference type="Pfam" id="PF22694">
    <property type="entry name" value="CtpB_N-like"/>
    <property type="match status" value="1"/>
</dbReference>
<dbReference type="SMART" id="SM00228">
    <property type="entry name" value="PDZ"/>
    <property type="match status" value="1"/>
</dbReference>
<evidence type="ECO:0000256" key="4">
    <source>
        <dbReference type="ARBA" id="ARBA00022825"/>
    </source>
</evidence>
<keyword evidence="2 5" id="KW-0645">Protease</keyword>
<keyword evidence="3 5" id="KW-0378">Hydrolase</keyword>
<keyword evidence="9" id="KW-1185">Reference proteome</keyword>
<feature type="transmembrane region" description="Helical" evidence="6">
    <location>
        <begin position="6"/>
        <end position="29"/>
    </location>
</feature>
<name>A0ABS6DZ09_9FIRM</name>
<dbReference type="InterPro" id="IPR001478">
    <property type="entry name" value="PDZ"/>
</dbReference>
<protein>
    <submittedName>
        <fullName evidence="8">S41 family peptidase</fullName>
    </submittedName>
</protein>
<evidence type="ECO:0000256" key="3">
    <source>
        <dbReference type="ARBA" id="ARBA00022801"/>
    </source>
</evidence>
<accession>A0ABS6DZ09</accession>
<proteinExistence type="inferred from homology"/>
<dbReference type="CDD" id="cd07560">
    <property type="entry name" value="Peptidase_S41_CPP"/>
    <property type="match status" value="1"/>
</dbReference>
<sequence length="380" mass="42251">MSKKKLIIGSVSLVVVTIICTILVQVFLFKGVFMSKSLYEKYKKYDKLIALENIVQDDYYQDVDEKTLITGAEKGLIQSLEDPYSQYYTKEEFDLLKEQTQGSFVGIGIYMTGNDSDNIVVQSVIKNYPAAKSGMKAGDVILKVDGEEVKYSESTVAASKIKGKAGTSVVLTIQRDGKQFDVTVKREEIIVESVRSEVKDDNIGYIQITSFDKNTYNEFKEAITSLQKKNVKSLIIDLRDNPGGLLDICVDIADYLLGEGTIVYTKDNKGETQYYKSDKNKVDLPIVVLINENSASASEILTAAIVDNKAGIAIGTTSYGKGLVQSVKEFNDGTGYKLTTAQYYTPNGDYINKQGIKPSIVEKDKEKQLDRAIEYIKTKK</sequence>
<reference evidence="8 9" key="1">
    <citation type="submission" date="2021-06" db="EMBL/GenBank/DDBJ databases">
        <authorList>
            <person name="Sun Q."/>
            <person name="Li D."/>
        </authorList>
    </citation>
    <scope>NUCLEOTIDE SEQUENCE [LARGE SCALE GENOMIC DNA]</scope>
    <source>
        <strain evidence="8 9">N19</strain>
    </source>
</reference>
<dbReference type="NCBIfam" id="TIGR00225">
    <property type="entry name" value="prc"/>
    <property type="match status" value="1"/>
</dbReference>
<dbReference type="Pfam" id="PF13180">
    <property type="entry name" value="PDZ_2"/>
    <property type="match status" value="1"/>
</dbReference>
<keyword evidence="4 5" id="KW-0720">Serine protease</keyword>
<dbReference type="SMART" id="SM00245">
    <property type="entry name" value="TSPc"/>
    <property type="match status" value="1"/>
</dbReference>
<dbReference type="CDD" id="cd06782">
    <property type="entry name" value="cpPDZ_CPP-like"/>
    <property type="match status" value="1"/>
</dbReference>
<keyword evidence="6" id="KW-0812">Transmembrane</keyword>
<dbReference type="PROSITE" id="PS50106">
    <property type="entry name" value="PDZ"/>
    <property type="match status" value="1"/>
</dbReference>
<comment type="similarity">
    <text evidence="1 5">Belongs to the peptidase S41A family.</text>
</comment>
<dbReference type="InterPro" id="IPR005151">
    <property type="entry name" value="Tail-specific_protease"/>
</dbReference>
<evidence type="ECO:0000256" key="2">
    <source>
        <dbReference type="ARBA" id="ARBA00022670"/>
    </source>
</evidence>
<dbReference type="PANTHER" id="PTHR32060">
    <property type="entry name" value="TAIL-SPECIFIC PROTEASE"/>
    <property type="match status" value="1"/>
</dbReference>
<dbReference type="Proteomes" id="UP001196301">
    <property type="component" value="Unassembled WGS sequence"/>
</dbReference>
<evidence type="ECO:0000259" key="7">
    <source>
        <dbReference type="PROSITE" id="PS50106"/>
    </source>
</evidence>
<feature type="domain" description="PDZ" evidence="7">
    <location>
        <begin position="92"/>
        <end position="188"/>
    </location>
</feature>
<dbReference type="InterPro" id="IPR004447">
    <property type="entry name" value="Peptidase_S41A"/>
</dbReference>
<evidence type="ECO:0000313" key="9">
    <source>
        <dbReference type="Proteomes" id="UP001196301"/>
    </source>
</evidence>
<organism evidence="8 9">
    <name type="scientific">Intestinibacter bartlettii</name>
    <dbReference type="NCBI Taxonomy" id="261299"/>
    <lineage>
        <taxon>Bacteria</taxon>
        <taxon>Bacillati</taxon>
        <taxon>Bacillota</taxon>
        <taxon>Clostridia</taxon>
        <taxon>Peptostreptococcales</taxon>
        <taxon>Peptostreptococcaceae</taxon>
        <taxon>Intestinibacter</taxon>
    </lineage>
</organism>
<dbReference type="PANTHER" id="PTHR32060:SF30">
    <property type="entry name" value="CARBOXY-TERMINAL PROCESSING PROTEASE CTPA"/>
    <property type="match status" value="1"/>
</dbReference>
<keyword evidence="6" id="KW-1133">Transmembrane helix</keyword>
<dbReference type="Pfam" id="PF03572">
    <property type="entry name" value="Peptidase_S41"/>
    <property type="match status" value="1"/>
</dbReference>
<evidence type="ECO:0000256" key="1">
    <source>
        <dbReference type="ARBA" id="ARBA00009179"/>
    </source>
</evidence>
<evidence type="ECO:0000256" key="5">
    <source>
        <dbReference type="RuleBase" id="RU004404"/>
    </source>
</evidence>
<evidence type="ECO:0000256" key="6">
    <source>
        <dbReference type="SAM" id="Phobius"/>
    </source>
</evidence>
<dbReference type="InterPro" id="IPR055210">
    <property type="entry name" value="CtpA/B_N"/>
</dbReference>
<evidence type="ECO:0000313" key="8">
    <source>
        <dbReference type="EMBL" id="MBU5337088.1"/>
    </source>
</evidence>
<dbReference type="EMBL" id="JAHLOQ010000037">
    <property type="protein sequence ID" value="MBU5337088.1"/>
    <property type="molecule type" value="Genomic_DNA"/>
</dbReference>
<keyword evidence="6" id="KW-0472">Membrane</keyword>
<comment type="caution">
    <text evidence="8">The sequence shown here is derived from an EMBL/GenBank/DDBJ whole genome shotgun (WGS) entry which is preliminary data.</text>
</comment>